<protein>
    <submittedName>
        <fullName evidence="1">Uncharacterized protein</fullName>
    </submittedName>
</protein>
<accession>A0A9P6GTY3</accession>
<proteinExistence type="predicted"/>
<keyword evidence="2" id="KW-1185">Reference proteome</keyword>
<organism evidence="1 2">
    <name type="scientific">Paraphaeosphaeria minitans</name>
    <dbReference type="NCBI Taxonomy" id="565426"/>
    <lineage>
        <taxon>Eukaryota</taxon>
        <taxon>Fungi</taxon>
        <taxon>Dikarya</taxon>
        <taxon>Ascomycota</taxon>
        <taxon>Pezizomycotina</taxon>
        <taxon>Dothideomycetes</taxon>
        <taxon>Pleosporomycetidae</taxon>
        <taxon>Pleosporales</taxon>
        <taxon>Massarineae</taxon>
        <taxon>Didymosphaeriaceae</taxon>
        <taxon>Paraphaeosphaeria</taxon>
    </lineage>
</organism>
<sequence>MAQPTNRRTMRVARTDSIFVDTPAATPERTLPEKPDLELVHIPPHYLLPPTQPSPFEGTLEASLNALLDFGRTHPNSMSIMNVLRQCVTTTTNWLDVLVPVLELEENTAMGNGRLLLEELLFLATRTLLPEQIAQNRACMHRMYAAKRTTSMKMILRYDMLREWTKRENKHFIIVESHPPLPNLEASLLAEKYGKPHSGRRPLLANIWATLIAAPAQGYGVYKVGQAMKHHVTGLDKWLMFEDDEVAGWNTETLVQLVMQALLQWQWLRDNTERMEHMEVRGWEDLEGRTDECEWVRDDKRTKEPRLR</sequence>
<dbReference type="OrthoDB" id="3790454at2759"/>
<evidence type="ECO:0000313" key="1">
    <source>
        <dbReference type="EMBL" id="KAF9741346.1"/>
    </source>
</evidence>
<reference evidence="1" key="1">
    <citation type="journal article" date="2020" name="Mol. Plant Microbe Interact.">
        <title>Genome Sequence of the Biocontrol Agent Coniothyrium minitans strain Conio (IMI 134523).</title>
        <authorList>
            <person name="Patel D."/>
            <person name="Shittu T.A."/>
            <person name="Baroncelli R."/>
            <person name="Muthumeenakshi S."/>
            <person name="Osborne T.H."/>
            <person name="Janganan T.K."/>
            <person name="Sreenivasaprasad S."/>
        </authorList>
    </citation>
    <scope>NUCLEOTIDE SEQUENCE</scope>
    <source>
        <strain evidence="1">Conio</strain>
    </source>
</reference>
<name>A0A9P6GTY3_9PLEO</name>
<evidence type="ECO:0000313" key="2">
    <source>
        <dbReference type="Proteomes" id="UP000756921"/>
    </source>
</evidence>
<dbReference type="EMBL" id="WJXW01000001">
    <property type="protein sequence ID" value="KAF9741346.1"/>
    <property type="molecule type" value="Genomic_DNA"/>
</dbReference>
<dbReference type="AlphaFoldDB" id="A0A9P6GTY3"/>
<comment type="caution">
    <text evidence="1">The sequence shown here is derived from an EMBL/GenBank/DDBJ whole genome shotgun (WGS) entry which is preliminary data.</text>
</comment>
<dbReference type="Proteomes" id="UP000756921">
    <property type="component" value="Unassembled WGS sequence"/>
</dbReference>
<gene>
    <name evidence="1" type="ORF">PMIN01_00885</name>
</gene>